<comment type="caution">
    <text evidence="2">The sequence shown here is derived from an EMBL/GenBank/DDBJ whole genome shotgun (WGS) entry which is preliminary data.</text>
</comment>
<dbReference type="AlphaFoldDB" id="A0A401GUD0"/>
<dbReference type="OrthoDB" id="191139at2759"/>
<dbReference type="SUPFAM" id="SSF51735">
    <property type="entry name" value="NAD(P)-binding Rossmann-fold domains"/>
    <property type="match status" value="1"/>
</dbReference>
<name>A0A401GUD0_9APHY</name>
<dbReference type="FunCoup" id="A0A401GUD0">
    <property type="interactions" value="150"/>
</dbReference>
<dbReference type="InterPro" id="IPR036291">
    <property type="entry name" value="NAD(P)-bd_dom_sf"/>
</dbReference>
<evidence type="ECO:0000313" key="2">
    <source>
        <dbReference type="EMBL" id="GBE85822.1"/>
    </source>
</evidence>
<dbReference type="STRING" id="139825.A0A401GUD0"/>
<dbReference type="InParanoid" id="A0A401GUD0"/>
<reference evidence="2 3" key="1">
    <citation type="journal article" date="2018" name="Sci. Rep.">
        <title>Genome sequence of the cauliflower mushroom Sparassis crispa (Hanabiratake) and its association with beneficial usage.</title>
        <authorList>
            <person name="Kiyama R."/>
            <person name="Furutani Y."/>
            <person name="Kawaguchi K."/>
            <person name="Nakanishi T."/>
        </authorList>
    </citation>
    <scope>NUCLEOTIDE SEQUENCE [LARGE SCALE GENOMIC DNA]</scope>
</reference>
<keyword evidence="1" id="KW-0560">Oxidoreductase</keyword>
<dbReference type="GeneID" id="38782739"/>
<organism evidence="2 3">
    <name type="scientific">Sparassis crispa</name>
    <dbReference type="NCBI Taxonomy" id="139825"/>
    <lineage>
        <taxon>Eukaryota</taxon>
        <taxon>Fungi</taxon>
        <taxon>Dikarya</taxon>
        <taxon>Basidiomycota</taxon>
        <taxon>Agaricomycotina</taxon>
        <taxon>Agaricomycetes</taxon>
        <taxon>Polyporales</taxon>
        <taxon>Sparassidaceae</taxon>
        <taxon>Sparassis</taxon>
    </lineage>
</organism>
<dbReference type="EMBL" id="BFAD01000008">
    <property type="protein sequence ID" value="GBE85822.1"/>
    <property type="molecule type" value="Genomic_DNA"/>
</dbReference>
<dbReference type="GO" id="GO:0016491">
    <property type="term" value="F:oxidoreductase activity"/>
    <property type="evidence" value="ECO:0007669"/>
    <property type="project" value="UniProtKB-KW"/>
</dbReference>
<dbReference type="Proteomes" id="UP000287166">
    <property type="component" value="Unassembled WGS sequence"/>
</dbReference>
<dbReference type="RefSeq" id="XP_027616735.1">
    <property type="nucleotide sequence ID" value="XM_027760934.1"/>
</dbReference>
<dbReference type="Pfam" id="PF00106">
    <property type="entry name" value="adh_short"/>
    <property type="match status" value="1"/>
</dbReference>
<gene>
    <name evidence="2" type="ORF">SCP_0803440</name>
</gene>
<keyword evidence="3" id="KW-1185">Reference proteome</keyword>
<dbReference type="PRINTS" id="PR00081">
    <property type="entry name" value="GDHRDH"/>
</dbReference>
<accession>A0A401GUD0</accession>
<protein>
    <submittedName>
        <fullName evidence="2">Uncharacterized oxidoreductase</fullName>
    </submittedName>
</protein>
<dbReference type="Gene3D" id="3.40.50.720">
    <property type="entry name" value="NAD(P)-binding Rossmann-like Domain"/>
    <property type="match status" value="1"/>
</dbReference>
<dbReference type="PANTHER" id="PTHR43157:SF31">
    <property type="entry name" value="PHOSPHATIDYLINOSITOL-GLYCAN BIOSYNTHESIS CLASS F PROTEIN"/>
    <property type="match status" value="1"/>
</dbReference>
<dbReference type="InterPro" id="IPR002347">
    <property type="entry name" value="SDR_fam"/>
</dbReference>
<dbReference type="PANTHER" id="PTHR43157">
    <property type="entry name" value="PHOSPHATIDYLINOSITOL-GLYCAN BIOSYNTHESIS CLASS F PROTEIN-RELATED"/>
    <property type="match status" value="1"/>
</dbReference>
<proteinExistence type="predicted"/>
<evidence type="ECO:0000313" key="3">
    <source>
        <dbReference type="Proteomes" id="UP000287166"/>
    </source>
</evidence>
<sequence>MSSIWTKFFPPKATWGVDQIPDLAGKVIIVTGGNTGIGKDTVRELLLHNAKVYIAGRSQERVEAAIEELKTETGKEALFLHMDLANLTSIKLAVEEFRNKETQLHVLFNSAGVMTPPIDELTYDGYDLQFGTNVLGHFYLTKLLLPLLIATAKTSPDGKARVINTSSMSHEHASGIDYDSLRIGSRRKELGTYRLYCQSKFGNVVFSNELNRRYASQGIVSISLHPGIIKTELARHSWLPMNQLMFMFAYPSSTGALTQLYAGTSPEGADLGGKYLMPWARVVSPRTETDDPSVGSKLWTWLDQQVDGI</sequence>
<evidence type="ECO:0000256" key="1">
    <source>
        <dbReference type="ARBA" id="ARBA00023002"/>
    </source>
</evidence>